<dbReference type="Proteomes" id="UP000053573">
    <property type="component" value="Unassembled WGS sequence"/>
</dbReference>
<evidence type="ECO:0000313" key="2">
    <source>
        <dbReference type="Proteomes" id="UP000053573"/>
    </source>
</evidence>
<name>A0A0H1BD41_9EURO</name>
<accession>A0A0H1BD41</accession>
<protein>
    <submittedName>
        <fullName evidence="1">Uncharacterized protein</fullName>
    </submittedName>
</protein>
<comment type="caution">
    <text evidence="1">The sequence shown here is derived from an EMBL/GenBank/DDBJ whole genome shotgun (WGS) entry which is preliminary data.</text>
</comment>
<reference evidence="2" key="1">
    <citation type="journal article" date="2015" name="PLoS Genet.">
        <title>The dynamic genome and transcriptome of the human fungal pathogen Blastomyces and close relative Emmonsia.</title>
        <authorList>
            <person name="Munoz J.F."/>
            <person name="Gauthier G.M."/>
            <person name="Desjardins C.A."/>
            <person name="Gallo J.E."/>
            <person name="Holder J."/>
            <person name="Sullivan T.D."/>
            <person name="Marty A.J."/>
            <person name="Carmen J.C."/>
            <person name="Chen Z."/>
            <person name="Ding L."/>
            <person name="Gujja S."/>
            <person name="Magrini V."/>
            <person name="Misas E."/>
            <person name="Mitreva M."/>
            <person name="Priest M."/>
            <person name="Saif S."/>
            <person name="Whiston E.A."/>
            <person name="Young S."/>
            <person name="Zeng Q."/>
            <person name="Goldman W.E."/>
            <person name="Mardis E.R."/>
            <person name="Taylor J.W."/>
            <person name="McEwen J.G."/>
            <person name="Clay O.K."/>
            <person name="Klein B.S."/>
            <person name="Cuomo C.A."/>
        </authorList>
    </citation>
    <scope>NUCLEOTIDE SEQUENCE [LARGE SCALE GENOMIC DNA]</scope>
    <source>
        <strain evidence="2">UAMH 139</strain>
    </source>
</reference>
<sequence length="90" mass="10453">MEFTLRISRKARLFYRWAMARTIEWRIRNDKNQIIGWEAAARSKEKANKISRALALCLTRLAGTCLRRLLPKILEGPSLRLSRGNNNAAR</sequence>
<dbReference type="AlphaFoldDB" id="A0A0H1BD41"/>
<evidence type="ECO:0000313" key="1">
    <source>
        <dbReference type="EMBL" id="KLJ07161.1"/>
    </source>
</evidence>
<keyword evidence="2" id="KW-1185">Reference proteome</keyword>
<proteinExistence type="predicted"/>
<gene>
    <name evidence="1" type="ORF">EMPG_17343</name>
</gene>
<dbReference type="EMBL" id="LDEV01002894">
    <property type="protein sequence ID" value="KLJ07161.1"/>
    <property type="molecule type" value="Genomic_DNA"/>
</dbReference>
<organism evidence="1 2">
    <name type="scientific">Blastomyces silverae</name>
    <dbReference type="NCBI Taxonomy" id="2060906"/>
    <lineage>
        <taxon>Eukaryota</taxon>
        <taxon>Fungi</taxon>
        <taxon>Dikarya</taxon>
        <taxon>Ascomycota</taxon>
        <taxon>Pezizomycotina</taxon>
        <taxon>Eurotiomycetes</taxon>
        <taxon>Eurotiomycetidae</taxon>
        <taxon>Onygenales</taxon>
        <taxon>Ajellomycetaceae</taxon>
        <taxon>Blastomyces</taxon>
    </lineage>
</organism>